<gene>
    <name evidence="2" type="ORF">MarFTMF_060</name>
</gene>
<feature type="coiled-coil region" evidence="1">
    <location>
        <begin position="85"/>
        <end position="112"/>
    </location>
</feature>
<accession>A0AA96IXX0</accession>
<organism evidence="2">
    <name type="scientific">Marseillevirus sp</name>
    <dbReference type="NCBI Taxonomy" id="2809551"/>
    <lineage>
        <taxon>Viruses</taxon>
        <taxon>Varidnaviria</taxon>
        <taxon>Bamfordvirae</taxon>
        <taxon>Nucleocytoviricota</taxon>
        <taxon>Megaviricetes</taxon>
        <taxon>Pimascovirales</taxon>
        <taxon>Pimascovirales incertae sedis</taxon>
        <taxon>Marseilleviridae</taxon>
        <taxon>Marseillevirus</taxon>
    </lineage>
</organism>
<reference evidence="2" key="1">
    <citation type="submission" date="2023-07" db="EMBL/GenBank/DDBJ databases">
        <authorList>
            <person name="Xia Y."/>
        </authorList>
    </citation>
    <scope>NUCLEOTIDE SEQUENCE</scope>
    <source>
        <strain evidence="2">F</strain>
    </source>
</reference>
<keyword evidence="1" id="KW-0175">Coiled coil</keyword>
<proteinExistence type="predicted"/>
<protein>
    <submittedName>
        <fullName evidence="2">Uncharacterized protein</fullName>
    </submittedName>
</protein>
<name>A0AA96IXX0_9VIRU</name>
<evidence type="ECO:0000313" key="2">
    <source>
        <dbReference type="EMBL" id="WNL49576.1"/>
    </source>
</evidence>
<evidence type="ECO:0000256" key="1">
    <source>
        <dbReference type="SAM" id="Coils"/>
    </source>
</evidence>
<dbReference type="EMBL" id="OR343188">
    <property type="protein sequence ID" value="WNL49576.1"/>
    <property type="molecule type" value="Genomic_DNA"/>
</dbReference>
<sequence>MERIQKVVPWPIIDISTVGRKTYFVAPGFTFTYNQEKDGSPHYVASYSGSSVQYTGENNVNILVSTTKKFVESEKARRELSSPVTAQLLSTIDRLEKELEKTKEKYKALKYAPGGEKFREAEISFEQLKNRE</sequence>